<dbReference type="Proteomes" id="UP000231990">
    <property type="component" value="Unassembled WGS sequence"/>
</dbReference>
<dbReference type="InterPro" id="IPR050486">
    <property type="entry name" value="Mannose-1P_guanyltransferase"/>
</dbReference>
<evidence type="ECO:0000313" key="5">
    <source>
        <dbReference type="Proteomes" id="UP000231990"/>
    </source>
</evidence>
<name>A0A2M9ZL64_9LEPT</name>
<comment type="caution">
    <text evidence="3">The sequence shown here is derived from an EMBL/GenBank/DDBJ whole genome shotgun (WGS) entry which is preliminary data.</text>
</comment>
<dbReference type="Gene3D" id="3.90.550.10">
    <property type="entry name" value="Spore Coat Polysaccharide Biosynthesis Protein SpsA, Chain A"/>
    <property type="match status" value="1"/>
</dbReference>
<dbReference type="PANTHER" id="PTHR22572">
    <property type="entry name" value="SUGAR-1-PHOSPHATE GUANYL TRANSFERASE"/>
    <property type="match status" value="1"/>
</dbReference>
<proteinExistence type="predicted"/>
<reference evidence="4 5" key="1">
    <citation type="submission" date="2017-07" db="EMBL/GenBank/DDBJ databases">
        <title>Leptospira spp. isolated from tropical soils.</title>
        <authorList>
            <person name="Thibeaux R."/>
            <person name="Iraola G."/>
            <person name="Ferres I."/>
            <person name="Bierque E."/>
            <person name="Girault D."/>
            <person name="Soupe-Gilbert M.-E."/>
            <person name="Picardeau M."/>
            <person name="Goarant C."/>
        </authorList>
    </citation>
    <scope>NUCLEOTIDE SEQUENCE [LARGE SCALE GENOMIC DNA]</scope>
    <source>
        <strain evidence="3 5">FH1-B-B1</strain>
        <strain evidence="2 4">FH1-B-C1</strain>
    </source>
</reference>
<keyword evidence="4" id="KW-1185">Reference proteome</keyword>
<dbReference type="RefSeq" id="WP_100713248.1">
    <property type="nucleotide sequence ID" value="NZ_NPDY01000004.1"/>
</dbReference>
<sequence length="239" mass="27005">MESETKHILILAGGFGTRLRSVVSDVPKPLAPVGGRPFLEYCLESWKRQGFTDFTFLLHHQSAKIIKFLCERQEDLLKGCNVNWTVEEEPLGTGGAVAFAIRQHNIENSFIVANADTWLGGGASELSQQLEPCMSVVEVDNTDRYGEVILQNGKVVRITEKQQKGQPGWINAGMYKLSPEHFANWNGEPFSMETNLFPELIKSGKLNGFPLNVDFIDIGIPQDYERFILWTRSERKFKL</sequence>
<protein>
    <recommendedName>
        <fullName evidence="1">Nucleotidyl transferase domain-containing protein</fullName>
    </recommendedName>
</protein>
<accession>A0A2M9ZL64</accession>
<gene>
    <name evidence="2" type="ORF">CH360_06705</name>
    <name evidence="3" type="ORF">CH373_12265</name>
</gene>
<dbReference type="InterPro" id="IPR029044">
    <property type="entry name" value="Nucleotide-diphossugar_trans"/>
</dbReference>
<dbReference type="InterPro" id="IPR005835">
    <property type="entry name" value="NTP_transferase_dom"/>
</dbReference>
<organism evidence="3 5">
    <name type="scientific">Leptospira perolatii</name>
    <dbReference type="NCBI Taxonomy" id="2023191"/>
    <lineage>
        <taxon>Bacteria</taxon>
        <taxon>Pseudomonadati</taxon>
        <taxon>Spirochaetota</taxon>
        <taxon>Spirochaetia</taxon>
        <taxon>Leptospirales</taxon>
        <taxon>Leptospiraceae</taxon>
        <taxon>Leptospira</taxon>
    </lineage>
</organism>
<evidence type="ECO:0000313" key="3">
    <source>
        <dbReference type="EMBL" id="PJZ72830.1"/>
    </source>
</evidence>
<dbReference type="EMBL" id="NPDY01000004">
    <property type="protein sequence ID" value="PJZ70286.1"/>
    <property type="molecule type" value="Genomic_DNA"/>
</dbReference>
<dbReference type="Pfam" id="PF00483">
    <property type="entry name" value="NTP_transferase"/>
    <property type="match status" value="1"/>
</dbReference>
<feature type="domain" description="Nucleotidyl transferase" evidence="1">
    <location>
        <begin position="9"/>
        <end position="225"/>
    </location>
</feature>
<evidence type="ECO:0000259" key="1">
    <source>
        <dbReference type="Pfam" id="PF00483"/>
    </source>
</evidence>
<evidence type="ECO:0000313" key="2">
    <source>
        <dbReference type="EMBL" id="PJZ70286.1"/>
    </source>
</evidence>
<dbReference type="Proteomes" id="UP000231962">
    <property type="component" value="Unassembled WGS sequence"/>
</dbReference>
<evidence type="ECO:0000313" key="4">
    <source>
        <dbReference type="Proteomes" id="UP000231962"/>
    </source>
</evidence>
<dbReference type="SUPFAM" id="SSF53448">
    <property type="entry name" value="Nucleotide-diphospho-sugar transferases"/>
    <property type="match status" value="1"/>
</dbReference>
<dbReference type="OrthoDB" id="9801899at2"/>
<dbReference type="EMBL" id="NPDZ01000007">
    <property type="protein sequence ID" value="PJZ72830.1"/>
    <property type="molecule type" value="Genomic_DNA"/>
</dbReference>
<dbReference type="AlphaFoldDB" id="A0A2M9ZL64"/>